<dbReference type="Proteomes" id="UP001381693">
    <property type="component" value="Unassembled WGS sequence"/>
</dbReference>
<dbReference type="EMBL" id="JAXCGZ010003787">
    <property type="protein sequence ID" value="KAK7083221.1"/>
    <property type="molecule type" value="Genomic_DNA"/>
</dbReference>
<proteinExistence type="predicted"/>
<reference evidence="1 2" key="1">
    <citation type="submission" date="2023-11" db="EMBL/GenBank/DDBJ databases">
        <title>Halocaridina rubra genome assembly.</title>
        <authorList>
            <person name="Smith C."/>
        </authorList>
    </citation>
    <scope>NUCLEOTIDE SEQUENCE [LARGE SCALE GENOMIC DNA]</scope>
    <source>
        <strain evidence="1">EP-1</strain>
        <tissue evidence="1">Whole</tissue>
    </source>
</reference>
<accession>A0AAN8XFI9</accession>
<evidence type="ECO:0000313" key="1">
    <source>
        <dbReference type="EMBL" id="KAK7083221.1"/>
    </source>
</evidence>
<gene>
    <name evidence="1" type="ORF">SK128_011017</name>
</gene>
<protein>
    <submittedName>
        <fullName evidence="1">Uncharacterized protein</fullName>
    </submittedName>
</protein>
<keyword evidence="2" id="KW-1185">Reference proteome</keyword>
<comment type="caution">
    <text evidence="1">The sequence shown here is derived from an EMBL/GenBank/DDBJ whole genome shotgun (WGS) entry which is preliminary data.</text>
</comment>
<dbReference type="AlphaFoldDB" id="A0AAN8XFI9"/>
<name>A0AAN8XFI9_HALRR</name>
<sequence length="74" mass="8540">MFIVDINSISAADMDFRVDLFLHMRWGRPKAQHCKYGLCPKHKIVKITSLFHHMLSNTCGLQTLISPTPKMQLK</sequence>
<evidence type="ECO:0000313" key="2">
    <source>
        <dbReference type="Proteomes" id="UP001381693"/>
    </source>
</evidence>
<organism evidence="1 2">
    <name type="scientific">Halocaridina rubra</name>
    <name type="common">Hawaiian red shrimp</name>
    <dbReference type="NCBI Taxonomy" id="373956"/>
    <lineage>
        <taxon>Eukaryota</taxon>
        <taxon>Metazoa</taxon>
        <taxon>Ecdysozoa</taxon>
        <taxon>Arthropoda</taxon>
        <taxon>Crustacea</taxon>
        <taxon>Multicrustacea</taxon>
        <taxon>Malacostraca</taxon>
        <taxon>Eumalacostraca</taxon>
        <taxon>Eucarida</taxon>
        <taxon>Decapoda</taxon>
        <taxon>Pleocyemata</taxon>
        <taxon>Caridea</taxon>
        <taxon>Atyoidea</taxon>
        <taxon>Atyidae</taxon>
        <taxon>Halocaridina</taxon>
    </lineage>
</organism>